<accession>A0ABT0CBP3</accession>
<evidence type="ECO:0000256" key="1">
    <source>
        <dbReference type="SAM" id="MobiDB-lite"/>
    </source>
</evidence>
<evidence type="ECO:0000313" key="4">
    <source>
        <dbReference type="Proteomes" id="UP000830835"/>
    </source>
</evidence>
<dbReference type="EMBL" id="JAFIRA010000015">
    <property type="protein sequence ID" value="MCJ2542785.1"/>
    <property type="molecule type" value="Genomic_DNA"/>
</dbReference>
<dbReference type="PANTHER" id="PTHR33352">
    <property type="entry name" value="SLR1095 PROTEIN"/>
    <property type="match status" value="1"/>
</dbReference>
<evidence type="ECO:0000313" key="3">
    <source>
        <dbReference type="EMBL" id="MCJ2542785.1"/>
    </source>
</evidence>
<keyword evidence="3" id="KW-0378">Hydrolase</keyword>
<dbReference type="InterPro" id="IPR008538">
    <property type="entry name" value="Uma2"/>
</dbReference>
<dbReference type="Gene3D" id="3.90.1570.10">
    <property type="entry name" value="tt1808, chain A"/>
    <property type="match status" value="1"/>
</dbReference>
<keyword evidence="3" id="KW-0255">Endonuclease</keyword>
<dbReference type="SUPFAM" id="SSF52980">
    <property type="entry name" value="Restriction endonuclease-like"/>
    <property type="match status" value="1"/>
</dbReference>
<sequence>MTYLEEHPPRWKEEIPDEILLPPSNLDSDEPPLESDLHRQQIDLLIRLLQYWWRDRQDFYISGNLTVYYNTEQLKTRDFRGPDVFVVLGTEKKDRRSWTIWDEGGRYPNVVIELLSSSTAKVDKGAKKTLYQDIWRLPEYYWFDPHSLELAGFRLVEGRYQEIPPDSAGYLPSEQLGLKLGIHAGKLRWFTAEGQLIPLPEEAERQRAEQEYQRAEQERRAKEQLQQQLEQAKAFLRSQGWDPDQL</sequence>
<dbReference type="GO" id="GO:0004519">
    <property type="term" value="F:endonuclease activity"/>
    <property type="evidence" value="ECO:0007669"/>
    <property type="project" value="UniProtKB-KW"/>
</dbReference>
<feature type="compositionally biased region" description="Basic and acidic residues" evidence="1">
    <location>
        <begin position="204"/>
        <end position="223"/>
    </location>
</feature>
<dbReference type="InterPro" id="IPR012296">
    <property type="entry name" value="Nuclease_put_TT1808"/>
</dbReference>
<feature type="domain" description="Putative restriction endonuclease" evidence="2">
    <location>
        <begin position="31"/>
        <end position="181"/>
    </location>
</feature>
<gene>
    <name evidence="3" type="ORF">JX360_07670</name>
</gene>
<name>A0ABT0CBP3_THEVL</name>
<dbReference type="Pfam" id="PF05685">
    <property type="entry name" value="Uma2"/>
    <property type="match status" value="1"/>
</dbReference>
<keyword evidence="3" id="KW-0540">Nuclease</keyword>
<dbReference type="PANTHER" id="PTHR33352:SF3">
    <property type="entry name" value="SLR1612 PROTEIN"/>
    <property type="match status" value="1"/>
</dbReference>
<feature type="region of interest" description="Disordered" evidence="1">
    <location>
        <begin position="204"/>
        <end position="224"/>
    </location>
</feature>
<dbReference type="Proteomes" id="UP000830835">
    <property type="component" value="Unassembled WGS sequence"/>
</dbReference>
<evidence type="ECO:0000259" key="2">
    <source>
        <dbReference type="Pfam" id="PF05685"/>
    </source>
</evidence>
<proteinExistence type="predicted"/>
<keyword evidence="4" id="KW-1185">Reference proteome</keyword>
<dbReference type="CDD" id="cd06260">
    <property type="entry name" value="DUF820-like"/>
    <property type="match status" value="1"/>
</dbReference>
<protein>
    <submittedName>
        <fullName evidence="3">Uma2 family endonuclease</fullName>
    </submittedName>
</protein>
<organism evidence="3 4">
    <name type="scientific">Thermostichus vulcanus str. 'Rupite'</name>
    <dbReference type="NCBI Taxonomy" id="2813851"/>
    <lineage>
        <taxon>Bacteria</taxon>
        <taxon>Bacillati</taxon>
        <taxon>Cyanobacteriota</taxon>
        <taxon>Cyanophyceae</taxon>
        <taxon>Thermostichales</taxon>
        <taxon>Thermostichaceae</taxon>
        <taxon>Thermostichus</taxon>
    </lineage>
</organism>
<reference evidence="3" key="1">
    <citation type="submission" date="2021-02" db="EMBL/GenBank/DDBJ databases">
        <title>The CRISPR/cas machinery reduction and long-range gene transfer in the hot spring cyanobacterium Synechococcus.</title>
        <authorList>
            <person name="Dvorak P."/>
            <person name="Jahodarova E."/>
            <person name="Hasler P."/>
            <person name="Poulickova A."/>
        </authorList>
    </citation>
    <scope>NUCLEOTIDE SEQUENCE</scope>
    <source>
        <strain evidence="3">Rupite</strain>
    </source>
</reference>
<comment type="caution">
    <text evidence="3">The sequence shown here is derived from an EMBL/GenBank/DDBJ whole genome shotgun (WGS) entry which is preliminary data.</text>
</comment>
<dbReference type="RefSeq" id="WP_279611338.1">
    <property type="nucleotide sequence ID" value="NZ_JAFIRA010000015.1"/>
</dbReference>
<dbReference type="InterPro" id="IPR011335">
    <property type="entry name" value="Restrct_endonuc-II-like"/>
</dbReference>